<dbReference type="Gene3D" id="1.10.3290.10">
    <property type="entry name" value="Fido-like domain"/>
    <property type="match status" value="1"/>
</dbReference>
<dbReference type="InterPro" id="IPR036390">
    <property type="entry name" value="WH_DNA-bd_sf"/>
</dbReference>
<reference evidence="4 5" key="1">
    <citation type="submission" date="2012-12" db="EMBL/GenBank/DDBJ databases">
        <title>Genome assembly of Fulvivirga imtechensis AK7.</title>
        <authorList>
            <person name="Nupur N."/>
            <person name="Khatri I."/>
            <person name="Kumar R."/>
            <person name="Subramanian S."/>
            <person name="Pinnaka A."/>
        </authorList>
    </citation>
    <scope>NUCLEOTIDE SEQUENCE [LARGE SCALE GENOMIC DNA]</scope>
    <source>
        <strain evidence="4 5">AK7</strain>
    </source>
</reference>
<feature type="site" description="Important for autoinhibition of adenylyltransferase activity" evidence="2">
    <location>
        <position position="153"/>
    </location>
</feature>
<dbReference type="PANTHER" id="PTHR13504">
    <property type="entry name" value="FIDO DOMAIN-CONTAINING PROTEIN DDB_G0283145"/>
    <property type="match status" value="1"/>
</dbReference>
<dbReference type="RefSeq" id="WP_009583610.1">
    <property type="nucleotide sequence ID" value="NZ_AMZN01000136.1"/>
</dbReference>
<evidence type="ECO:0000313" key="4">
    <source>
        <dbReference type="EMBL" id="ELR68179.1"/>
    </source>
</evidence>
<evidence type="ECO:0000256" key="2">
    <source>
        <dbReference type="PIRSR" id="PIRSR640198-3"/>
    </source>
</evidence>
<dbReference type="InterPro" id="IPR036597">
    <property type="entry name" value="Fido-like_dom_sf"/>
</dbReference>
<keyword evidence="1" id="KW-0547">Nucleotide-binding</keyword>
<dbReference type="PATRIC" id="fig|1237149.3.peg.5757"/>
<dbReference type="OrthoDB" id="9813719at2"/>
<sequence length="346" mass="40222">MIDNRHQQILDFLKKNRECSSKEVFDNVALSVSYATLKRMLTDLISNNYIATKGQGKGTKYIISPTFEVIQPINIDQYYEKEIDEREIKEGFNFSIITEVLAKHSVFTENELLKLNELQDSFQRNISQLTENEYKKEFERLAIDLSWKSSQIEGNTYSLLETERLLKEKETAAGKTKEEATMLLNHKDALDFIIDNPGYLNPLSVSKIEDIHSILIKELAVERNLRKRRVGISGTNYKPLDNEFQILEALKSTCNVINNKESIFEKALLALVLISYIQPFMDGNKRTARIISNAILMNYNYCPLSFRTVDSIDYKKAMLLFYEQNNISNFKEIFINQFEFAVKTYF</sequence>
<proteinExistence type="predicted"/>
<dbReference type="Pfam" id="PF02661">
    <property type="entry name" value="Fic"/>
    <property type="match status" value="1"/>
</dbReference>
<dbReference type="AlphaFoldDB" id="L8JL08"/>
<feature type="domain" description="Fido" evidence="3">
    <location>
        <begin position="203"/>
        <end position="336"/>
    </location>
</feature>
<dbReference type="SUPFAM" id="SSF140931">
    <property type="entry name" value="Fic-like"/>
    <property type="match status" value="1"/>
</dbReference>
<dbReference type="SUPFAM" id="SSF46785">
    <property type="entry name" value="Winged helix' DNA-binding domain"/>
    <property type="match status" value="1"/>
</dbReference>
<dbReference type="EMBL" id="AMZN01000136">
    <property type="protein sequence ID" value="ELR68179.1"/>
    <property type="molecule type" value="Genomic_DNA"/>
</dbReference>
<keyword evidence="5" id="KW-1185">Reference proteome</keyword>
<dbReference type="Gene3D" id="1.10.10.10">
    <property type="entry name" value="Winged helix-like DNA-binding domain superfamily/Winged helix DNA-binding domain"/>
    <property type="match status" value="1"/>
</dbReference>
<dbReference type="PANTHER" id="PTHR13504:SF38">
    <property type="entry name" value="FIDO DOMAIN-CONTAINING PROTEIN"/>
    <property type="match status" value="1"/>
</dbReference>
<accession>L8JL08</accession>
<dbReference type="eggNOG" id="COG3177">
    <property type="taxonomic scope" value="Bacteria"/>
</dbReference>
<protein>
    <submittedName>
        <fullName evidence="4">Filamentation induced by cAMP protein Fic</fullName>
    </submittedName>
</protein>
<organism evidence="4 5">
    <name type="scientific">Fulvivirga imtechensis AK7</name>
    <dbReference type="NCBI Taxonomy" id="1237149"/>
    <lineage>
        <taxon>Bacteria</taxon>
        <taxon>Pseudomonadati</taxon>
        <taxon>Bacteroidota</taxon>
        <taxon>Cytophagia</taxon>
        <taxon>Cytophagales</taxon>
        <taxon>Fulvivirgaceae</taxon>
        <taxon>Fulvivirga</taxon>
    </lineage>
</organism>
<dbReference type="Proteomes" id="UP000011135">
    <property type="component" value="Unassembled WGS sequence"/>
</dbReference>
<dbReference type="PROSITE" id="PS51459">
    <property type="entry name" value="FIDO"/>
    <property type="match status" value="1"/>
</dbReference>
<dbReference type="InterPro" id="IPR036388">
    <property type="entry name" value="WH-like_DNA-bd_sf"/>
</dbReference>
<keyword evidence="1" id="KW-0067">ATP-binding</keyword>
<comment type="caution">
    <text evidence="4">The sequence shown here is derived from an EMBL/GenBank/DDBJ whole genome shotgun (WGS) entry which is preliminary data.</text>
</comment>
<name>L8JL08_9BACT</name>
<dbReference type="InterPro" id="IPR003812">
    <property type="entry name" value="Fido"/>
</dbReference>
<evidence type="ECO:0000256" key="1">
    <source>
        <dbReference type="PIRSR" id="PIRSR640198-2"/>
    </source>
</evidence>
<evidence type="ECO:0000313" key="5">
    <source>
        <dbReference type="Proteomes" id="UP000011135"/>
    </source>
</evidence>
<dbReference type="STRING" id="1237149.C900_00688"/>
<gene>
    <name evidence="4" type="ORF">C900_00688</name>
</gene>
<dbReference type="GO" id="GO:0005524">
    <property type="term" value="F:ATP binding"/>
    <property type="evidence" value="ECO:0007669"/>
    <property type="project" value="UniProtKB-KW"/>
</dbReference>
<evidence type="ECO:0000259" key="3">
    <source>
        <dbReference type="PROSITE" id="PS51459"/>
    </source>
</evidence>
<feature type="binding site" evidence="1">
    <location>
        <begin position="282"/>
        <end position="289"/>
    </location>
    <ligand>
        <name>ATP</name>
        <dbReference type="ChEBI" id="CHEBI:30616"/>
    </ligand>
</feature>
<dbReference type="InterPro" id="IPR040198">
    <property type="entry name" value="Fido_containing"/>
</dbReference>